<keyword evidence="3" id="KW-0479">Metal-binding</keyword>
<dbReference type="InterPro" id="IPR000286">
    <property type="entry name" value="HDACs"/>
</dbReference>
<evidence type="ECO:0000313" key="8">
    <source>
        <dbReference type="Proteomes" id="UP001206595"/>
    </source>
</evidence>
<dbReference type="Pfam" id="PF00850">
    <property type="entry name" value="Hist_deacetyl"/>
    <property type="match status" value="1"/>
</dbReference>
<evidence type="ECO:0000256" key="4">
    <source>
        <dbReference type="ARBA" id="ARBA00022801"/>
    </source>
</evidence>
<dbReference type="EMBL" id="MU620964">
    <property type="protein sequence ID" value="KAI8576031.1"/>
    <property type="molecule type" value="Genomic_DNA"/>
</dbReference>
<dbReference type="Gene3D" id="3.40.800.20">
    <property type="entry name" value="Histone deacetylase domain"/>
    <property type="match status" value="1"/>
</dbReference>
<comment type="cofactor">
    <cofactor evidence="1">
        <name>Zn(2+)</name>
        <dbReference type="ChEBI" id="CHEBI:29105"/>
    </cofactor>
</comment>
<dbReference type="CDD" id="cd10001">
    <property type="entry name" value="HDAC_classII_APAH"/>
    <property type="match status" value="1"/>
</dbReference>
<organism evidence="7 8">
    <name type="scientific">Umbelopsis ramanniana AG</name>
    <dbReference type="NCBI Taxonomy" id="1314678"/>
    <lineage>
        <taxon>Eukaryota</taxon>
        <taxon>Fungi</taxon>
        <taxon>Fungi incertae sedis</taxon>
        <taxon>Mucoromycota</taxon>
        <taxon>Mucoromycotina</taxon>
        <taxon>Umbelopsidomycetes</taxon>
        <taxon>Umbelopsidales</taxon>
        <taxon>Umbelopsidaceae</taxon>
        <taxon>Umbelopsis</taxon>
    </lineage>
</organism>
<evidence type="ECO:0000256" key="5">
    <source>
        <dbReference type="ARBA" id="ARBA00022833"/>
    </source>
</evidence>
<evidence type="ECO:0000259" key="6">
    <source>
        <dbReference type="Pfam" id="PF00850"/>
    </source>
</evidence>
<evidence type="ECO:0000256" key="1">
    <source>
        <dbReference type="ARBA" id="ARBA00001947"/>
    </source>
</evidence>
<dbReference type="SUPFAM" id="SSF52768">
    <property type="entry name" value="Arginase/deacetylase"/>
    <property type="match status" value="1"/>
</dbReference>
<dbReference type="PANTHER" id="PTHR10625">
    <property type="entry name" value="HISTONE DEACETYLASE HDAC1-RELATED"/>
    <property type="match status" value="1"/>
</dbReference>
<evidence type="ECO:0000313" key="7">
    <source>
        <dbReference type="EMBL" id="KAI8576031.1"/>
    </source>
</evidence>
<dbReference type="PANTHER" id="PTHR10625:SF17">
    <property type="entry name" value="HISTONE DEACETYLASE 8"/>
    <property type="match status" value="1"/>
</dbReference>
<feature type="domain" description="Histone deacetylase" evidence="6">
    <location>
        <begin position="26"/>
        <end position="383"/>
    </location>
</feature>
<accession>A0AAD5HB02</accession>
<comment type="similarity">
    <text evidence="2">Belongs to the histone deacetylase family.</text>
</comment>
<dbReference type="InterPro" id="IPR023801">
    <property type="entry name" value="His_deacetylse_dom"/>
</dbReference>
<proteinExistence type="inferred from homology"/>
<reference evidence="7" key="2">
    <citation type="journal article" date="2022" name="Proc. Natl. Acad. Sci. U.S.A.">
        <title>Diploid-dominant life cycles characterize the early evolution of Fungi.</title>
        <authorList>
            <person name="Amses K.R."/>
            <person name="Simmons D.R."/>
            <person name="Longcore J.E."/>
            <person name="Mondo S.J."/>
            <person name="Seto K."/>
            <person name="Jeronimo G.H."/>
            <person name="Bonds A.E."/>
            <person name="Quandt C.A."/>
            <person name="Davis W.J."/>
            <person name="Chang Y."/>
            <person name="Federici B.A."/>
            <person name="Kuo A."/>
            <person name="LaButti K."/>
            <person name="Pangilinan J."/>
            <person name="Andreopoulos W."/>
            <person name="Tritt A."/>
            <person name="Riley R."/>
            <person name="Hundley H."/>
            <person name="Johnson J."/>
            <person name="Lipzen A."/>
            <person name="Barry K."/>
            <person name="Lang B.F."/>
            <person name="Cuomo C.A."/>
            <person name="Buchler N.E."/>
            <person name="Grigoriev I.V."/>
            <person name="Spatafora J.W."/>
            <person name="Stajich J.E."/>
            <person name="James T.Y."/>
        </authorList>
    </citation>
    <scope>NUCLEOTIDE SEQUENCE</scope>
    <source>
        <strain evidence="7">AG</strain>
    </source>
</reference>
<gene>
    <name evidence="7" type="ORF">K450DRAFT_259050</name>
</gene>
<dbReference type="InterPro" id="IPR023696">
    <property type="entry name" value="Ureohydrolase_dom_sf"/>
</dbReference>
<keyword evidence="4" id="KW-0378">Hydrolase</keyword>
<dbReference type="GO" id="GO:0040029">
    <property type="term" value="P:epigenetic regulation of gene expression"/>
    <property type="evidence" value="ECO:0007669"/>
    <property type="project" value="TreeGrafter"/>
</dbReference>
<evidence type="ECO:0000256" key="2">
    <source>
        <dbReference type="ARBA" id="ARBA00005947"/>
    </source>
</evidence>
<dbReference type="GO" id="GO:0004407">
    <property type="term" value="F:histone deacetylase activity"/>
    <property type="evidence" value="ECO:0007669"/>
    <property type="project" value="TreeGrafter"/>
</dbReference>
<dbReference type="InterPro" id="IPR037138">
    <property type="entry name" value="His_deacetylse_dom_sf"/>
</dbReference>
<sequence length="389" mass="42434">MDFVYSEICLSHNPPFEVSSGRWQPHSESPARLVSIHAALIKEPNVFNLIPHRDFSLAPILRVHSPEFVAYLQTAYEEWVSAGRTPIGVLPDSFPHPALVEHLPSQTWRASINSSIEAKVSTYAFDLGTMIVDGTWRAAITSANVALTAAYRLLELEQSGGNEPVATYALCRPPGHHACKAASGGFCYLNNAAIAAQFFNDHDLQSAKKLLEGEEQTITGGLEVKKKVLIVDVDYHHGNGTQSMFYDTDNVFYVSLHAYPDYPYFTGSAQEVGVGKGEGYNINIPIDAANTTHEEYLEKLKAVLESDAVVQYKADVVVVSLGFDTWCEDPVGGVIHFSDANAYTQMGKVLATAKGTSGRPTLFVQEGGYTVPKLGDFTVNVLKGFLGQN</sequence>
<protein>
    <recommendedName>
        <fullName evidence="6">Histone deacetylase domain-containing protein</fullName>
    </recommendedName>
</protein>
<dbReference type="AlphaFoldDB" id="A0AAD5HB02"/>
<dbReference type="GO" id="GO:0046872">
    <property type="term" value="F:metal ion binding"/>
    <property type="evidence" value="ECO:0007669"/>
    <property type="project" value="UniProtKB-KW"/>
</dbReference>
<dbReference type="GeneID" id="75917286"/>
<dbReference type="PRINTS" id="PR01270">
    <property type="entry name" value="HDASUPER"/>
</dbReference>
<name>A0AAD5HB02_UMBRA</name>
<reference evidence="7" key="1">
    <citation type="submission" date="2021-06" db="EMBL/GenBank/DDBJ databases">
        <authorList>
            <consortium name="DOE Joint Genome Institute"/>
            <person name="Mondo S.J."/>
            <person name="Amses K.R."/>
            <person name="Simmons D.R."/>
            <person name="Longcore J.E."/>
            <person name="Seto K."/>
            <person name="Alves G.H."/>
            <person name="Bonds A.E."/>
            <person name="Quandt C.A."/>
            <person name="Davis W.J."/>
            <person name="Chang Y."/>
            <person name="Letcher P.M."/>
            <person name="Powell M.J."/>
            <person name="Kuo A."/>
            <person name="Labutti K."/>
            <person name="Pangilinan J."/>
            <person name="Andreopoulos W."/>
            <person name="Tritt A."/>
            <person name="Riley R."/>
            <person name="Hundley H."/>
            <person name="Johnson J."/>
            <person name="Lipzen A."/>
            <person name="Barry K."/>
            <person name="Berbee M.L."/>
            <person name="Buchler N.E."/>
            <person name="Grigoriev I.V."/>
            <person name="Spatafora J.W."/>
            <person name="Stajich J.E."/>
            <person name="James T.Y."/>
        </authorList>
    </citation>
    <scope>NUCLEOTIDE SEQUENCE</scope>
    <source>
        <strain evidence="7">AG</strain>
    </source>
</reference>
<comment type="caution">
    <text evidence="7">The sequence shown here is derived from an EMBL/GenBank/DDBJ whole genome shotgun (WGS) entry which is preliminary data.</text>
</comment>
<evidence type="ECO:0000256" key="3">
    <source>
        <dbReference type="ARBA" id="ARBA00022723"/>
    </source>
</evidence>
<dbReference type="GO" id="GO:0016787">
    <property type="term" value="F:hydrolase activity"/>
    <property type="evidence" value="ECO:0007669"/>
    <property type="project" value="UniProtKB-KW"/>
</dbReference>
<dbReference type="RefSeq" id="XP_051441035.1">
    <property type="nucleotide sequence ID" value="XM_051591943.1"/>
</dbReference>
<keyword evidence="8" id="KW-1185">Reference proteome</keyword>
<keyword evidence="5" id="KW-0862">Zinc</keyword>
<dbReference type="Proteomes" id="UP001206595">
    <property type="component" value="Unassembled WGS sequence"/>
</dbReference>